<evidence type="ECO:0000313" key="8">
    <source>
        <dbReference type="Proteomes" id="UP001338309"/>
    </source>
</evidence>
<evidence type="ECO:0000256" key="4">
    <source>
        <dbReference type="ARBA" id="ARBA00022840"/>
    </source>
</evidence>
<dbReference type="InterPro" id="IPR017871">
    <property type="entry name" value="ABC_transporter-like_CS"/>
</dbReference>
<dbReference type="PROSITE" id="PS50893">
    <property type="entry name" value="ABC_TRANSPORTER_2"/>
    <property type="match status" value="1"/>
</dbReference>
<dbReference type="SUPFAM" id="SSF52540">
    <property type="entry name" value="P-loop containing nucleoside triphosphate hydrolases"/>
    <property type="match status" value="1"/>
</dbReference>
<evidence type="ECO:0000256" key="1">
    <source>
        <dbReference type="ARBA" id="ARBA00005417"/>
    </source>
</evidence>
<dbReference type="EMBL" id="BTPD01000007">
    <property type="protein sequence ID" value="GMQ29842.1"/>
    <property type="molecule type" value="Genomic_DNA"/>
</dbReference>
<dbReference type="PANTHER" id="PTHR42798:SF2">
    <property type="entry name" value="ABC TRANSPORTER ATP-BINDING PROTEIN MG467-RELATED"/>
    <property type="match status" value="1"/>
</dbReference>
<reference evidence="7 8" key="1">
    <citation type="submission" date="2023-08" db="EMBL/GenBank/DDBJ databases">
        <title>Draft genome sequence of Algoriphagus confluentis.</title>
        <authorList>
            <person name="Takatani N."/>
            <person name="Hosokawa M."/>
            <person name="Sawabe T."/>
        </authorList>
    </citation>
    <scope>NUCLEOTIDE SEQUENCE [LARGE SCALE GENOMIC DNA]</scope>
    <source>
        <strain evidence="7 8">NBRC 111222</strain>
    </source>
</reference>
<evidence type="ECO:0000256" key="5">
    <source>
        <dbReference type="ARBA" id="ARBA00022967"/>
    </source>
</evidence>
<keyword evidence="5" id="KW-1278">Translocase</keyword>
<keyword evidence="3" id="KW-0547">Nucleotide-binding</keyword>
<keyword evidence="4 7" id="KW-0067">ATP-binding</keyword>
<dbReference type="CDD" id="cd03255">
    <property type="entry name" value="ABC_MJ0796_LolCDE_FtsE"/>
    <property type="match status" value="1"/>
</dbReference>
<comment type="caution">
    <text evidence="7">The sequence shown here is derived from an EMBL/GenBank/DDBJ whole genome shotgun (WGS) entry which is preliminary data.</text>
</comment>
<sequence length="216" mass="23483">MLIAKGIHKSYGSLHVLKGVSLEISSSEIVSIVGSSGAGKSTLLHIFGTLDQPDQGSLEMDGKNLLKLKGDSLARFRNEKIGFIFQFHNLLPEFTALENIQIPGFILGAKESDLLKKAKELAEILGISGRLDHKPSELSGGEQQRVAVARALINSPAVVFADEPSGNLDTANAKGLHQLFFQLRDELKQAFVIVTHNEELAEMADRKVQMKDGLIV</sequence>
<dbReference type="InterPro" id="IPR003439">
    <property type="entry name" value="ABC_transporter-like_ATP-bd"/>
</dbReference>
<proteinExistence type="inferred from homology"/>
<evidence type="ECO:0000256" key="3">
    <source>
        <dbReference type="ARBA" id="ARBA00022741"/>
    </source>
</evidence>
<organism evidence="7 8">
    <name type="scientific">Algoriphagus confluentis</name>
    <dbReference type="NCBI Taxonomy" id="1697556"/>
    <lineage>
        <taxon>Bacteria</taxon>
        <taxon>Pseudomonadati</taxon>
        <taxon>Bacteroidota</taxon>
        <taxon>Cytophagia</taxon>
        <taxon>Cytophagales</taxon>
        <taxon>Cyclobacteriaceae</taxon>
        <taxon>Algoriphagus</taxon>
    </lineage>
</organism>
<dbReference type="GO" id="GO:0005524">
    <property type="term" value="F:ATP binding"/>
    <property type="evidence" value="ECO:0007669"/>
    <property type="project" value="UniProtKB-KW"/>
</dbReference>
<dbReference type="PROSITE" id="PS00211">
    <property type="entry name" value="ABC_TRANSPORTER_1"/>
    <property type="match status" value="1"/>
</dbReference>
<evidence type="ECO:0000259" key="6">
    <source>
        <dbReference type="PROSITE" id="PS50893"/>
    </source>
</evidence>
<name>A0ABQ6PT07_9BACT</name>
<dbReference type="SMART" id="SM00382">
    <property type="entry name" value="AAA"/>
    <property type="match status" value="1"/>
</dbReference>
<dbReference type="InterPro" id="IPR027417">
    <property type="entry name" value="P-loop_NTPase"/>
</dbReference>
<protein>
    <submittedName>
        <fullName evidence="7">ABC transporter ATP-binding protein</fullName>
    </submittedName>
</protein>
<dbReference type="InterPro" id="IPR017911">
    <property type="entry name" value="MacB-like_ATP-bd"/>
</dbReference>
<dbReference type="RefSeq" id="WP_338224558.1">
    <property type="nucleotide sequence ID" value="NZ_BTPD01000007.1"/>
</dbReference>
<dbReference type="PANTHER" id="PTHR42798">
    <property type="entry name" value="LIPOPROTEIN-RELEASING SYSTEM ATP-BINDING PROTEIN LOLD"/>
    <property type="match status" value="1"/>
</dbReference>
<feature type="domain" description="ABC transporter" evidence="6">
    <location>
        <begin position="2"/>
        <end position="216"/>
    </location>
</feature>
<gene>
    <name evidence="7" type="ORF">Aconfl_24850</name>
</gene>
<comment type="similarity">
    <text evidence="1">Belongs to the ABC transporter superfamily.</text>
</comment>
<dbReference type="InterPro" id="IPR003593">
    <property type="entry name" value="AAA+_ATPase"/>
</dbReference>
<keyword evidence="8" id="KW-1185">Reference proteome</keyword>
<keyword evidence="2" id="KW-0813">Transport</keyword>
<evidence type="ECO:0000313" key="7">
    <source>
        <dbReference type="EMBL" id="GMQ29842.1"/>
    </source>
</evidence>
<dbReference type="Pfam" id="PF00005">
    <property type="entry name" value="ABC_tran"/>
    <property type="match status" value="1"/>
</dbReference>
<dbReference type="Gene3D" id="3.40.50.300">
    <property type="entry name" value="P-loop containing nucleotide triphosphate hydrolases"/>
    <property type="match status" value="1"/>
</dbReference>
<evidence type="ECO:0000256" key="2">
    <source>
        <dbReference type="ARBA" id="ARBA00022448"/>
    </source>
</evidence>
<accession>A0ABQ6PT07</accession>
<dbReference type="Proteomes" id="UP001338309">
    <property type="component" value="Unassembled WGS sequence"/>
</dbReference>